<protein>
    <submittedName>
        <fullName evidence="1">Uncharacterized protein</fullName>
    </submittedName>
</protein>
<proteinExistence type="predicted"/>
<dbReference type="Proteomes" id="UP000203537">
    <property type="component" value="Genome"/>
</dbReference>
<dbReference type="KEGG" id="vg:3238784"/>
<evidence type="ECO:0000313" key="2">
    <source>
        <dbReference type="Proteomes" id="UP000203537"/>
    </source>
</evidence>
<sequence>MERTKSQKWPRTLSDEDFFGKNFLRPEYEASPLTHLESTESRYMDQPMPLPMTARGHNAEQCTHGTAKCKYHFALAVMRIVLKIGAHIDALESLIGCTPPDSDILEENDELDKWLCERPDINLEATNYDEQTAYQRNLPYKGIPPLNVRRSDRIAKIKRFSPKSKSVSQKNTLKSRVRRLSFGLE</sequence>
<organism evidence="1 2">
    <name type="scientific">Bracoviriform congregatae</name>
    <dbReference type="NCBI Taxonomy" id="39640"/>
    <lineage>
        <taxon>Viruses</taxon>
        <taxon>Viruses incertae sedis</taxon>
        <taxon>Polydnaviriformidae</taxon>
        <taxon>Bracoviriform</taxon>
    </lineage>
</organism>
<dbReference type="GeneID" id="3238784"/>
<reference evidence="1 2" key="1">
    <citation type="journal article" date="2004" name="Science">
        <title>Genome sequence of a polydnavirus: insights into symbiotic virus evolution.</title>
        <authorList>
            <person name="Espagne E."/>
            <person name="Dupuy C."/>
            <person name="Huguet E."/>
            <person name="Cattolico L."/>
            <person name="Provost B."/>
            <person name="Martins N."/>
            <person name="Poirie M."/>
            <person name="Periquet G."/>
            <person name="Drezen J.M."/>
        </authorList>
    </citation>
    <scope>NUCLEOTIDE SEQUENCE [LARGE SCALE GENOMIC DNA]</scope>
</reference>
<gene>
    <name evidence="1" type="ORF">CcBV_26.5</name>
</gene>
<evidence type="ECO:0000313" key="1">
    <source>
        <dbReference type="EMBL" id="CAG17495.1"/>
    </source>
</evidence>
<dbReference type="EMBL" id="AJ632327">
    <property type="protein sequence ID" value="CAG17495.1"/>
    <property type="molecule type" value="Genomic_DNA"/>
</dbReference>
<dbReference type="RefSeq" id="YP_184873.1">
    <property type="nucleotide sequence ID" value="NC_006656.1"/>
</dbReference>
<accession>Q5ZNW6</accession>
<name>Q5ZNW6_9VIRU</name>